<gene>
    <name evidence="1" type="ORF">EVAR_43546_1</name>
</gene>
<accession>A0A4C1WCL0</accession>
<dbReference type="Proteomes" id="UP000299102">
    <property type="component" value="Unassembled WGS sequence"/>
</dbReference>
<proteinExistence type="predicted"/>
<comment type="caution">
    <text evidence="1">The sequence shown here is derived from an EMBL/GenBank/DDBJ whole genome shotgun (WGS) entry which is preliminary data.</text>
</comment>
<protein>
    <submittedName>
        <fullName evidence="1">Uncharacterized protein</fullName>
    </submittedName>
</protein>
<organism evidence="1 2">
    <name type="scientific">Eumeta variegata</name>
    <name type="common">Bagworm moth</name>
    <name type="synonym">Eumeta japonica</name>
    <dbReference type="NCBI Taxonomy" id="151549"/>
    <lineage>
        <taxon>Eukaryota</taxon>
        <taxon>Metazoa</taxon>
        <taxon>Ecdysozoa</taxon>
        <taxon>Arthropoda</taxon>
        <taxon>Hexapoda</taxon>
        <taxon>Insecta</taxon>
        <taxon>Pterygota</taxon>
        <taxon>Neoptera</taxon>
        <taxon>Endopterygota</taxon>
        <taxon>Lepidoptera</taxon>
        <taxon>Glossata</taxon>
        <taxon>Ditrysia</taxon>
        <taxon>Tineoidea</taxon>
        <taxon>Psychidae</taxon>
        <taxon>Oiketicinae</taxon>
        <taxon>Eumeta</taxon>
    </lineage>
</organism>
<keyword evidence="2" id="KW-1185">Reference proteome</keyword>
<dbReference type="AlphaFoldDB" id="A0A4C1WCL0"/>
<evidence type="ECO:0000313" key="2">
    <source>
        <dbReference type="Proteomes" id="UP000299102"/>
    </source>
</evidence>
<dbReference type="EMBL" id="BGZK01000511">
    <property type="protein sequence ID" value="GBP47855.1"/>
    <property type="molecule type" value="Genomic_DNA"/>
</dbReference>
<evidence type="ECO:0000313" key="1">
    <source>
        <dbReference type="EMBL" id="GBP47855.1"/>
    </source>
</evidence>
<reference evidence="1 2" key="1">
    <citation type="journal article" date="2019" name="Commun. Biol.">
        <title>The bagworm genome reveals a unique fibroin gene that provides high tensile strength.</title>
        <authorList>
            <person name="Kono N."/>
            <person name="Nakamura H."/>
            <person name="Ohtoshi R."/>
            <person name="Tomita M."/>
            <person name="Numata K."/>
            <person name="Arakawa K."/>
        </authorList>
    </citation>
    <scope>NUCLEOTIDE SEQUENCE [LARGE SCALE GENOMIC DNA]</scope>
</reference>
<sequence>MFTLAGDARCVRNVRGPAPVRGIKPRCVKEELKITHTRPDYVYGIERPLLGLSFLVDFDKVGRLATCDQRWPTNFISLPGRKTPKDAMFTTRELFFPDGCQFYE</sequence>
<name>A0A4C1WCL0_EUMVA</name>